<evidence type="ECO:0000313" key="1">
    <source>
        <dbReference type="EMBL" id="MPL60357.1"/>
    </source>
</evidence>
<organism evidence="1">
    <name type="scientific">bioreactor metagenome</name>
    <dbReference type="NCBI Taxonomy" id="1076179"/>
    <lineage>
        <taxon>unclassified sequences</taxon>
        <taxon>metagenomes</taxon>
        <taxon>ecological metagenomes</taxon>
    </lineage>
</organism>
<sequence>MCNRFTCYLLLIFIFLAANMTIQTFYRNIKTVTPVEVVHHNDYWLKVVLLPLDSRPPCTQYLEMLGEISGIQVIMPPTELLDNYKIPANKDRLREWLLVESANADAAIISVDMLTHGSLLASRFSSGSVADSQVVVELLKTIHANNKNLKIYAFNIIPRLLLADSKENSIYQKNVFKYSVLKEQLYTFENPLDMEKLEKLQDQIPEPVLIRYNELYQRNVIVNLALANLVQEGIISTLVIGQDDGHIFGIPNIIKQQIQNHTNLLAKRDNIIITRGTDEVALTLLGKIITDFSHYQPRVFVMYSDADAPRVTMPYMPNTVATTVNEKISLVGAIETFSINNADFVLFVHIGTENNTHRLPEMADQLKSLIEQGHKVALVDLSENYYGSQTLFPWLAKRNVAATNLIAYAGWNTTSNSIGTAITEAVAFTDGLHRYQGDSEVLRLYQNNLEFLTARFLDDWYFQKNVQVRLNTYLKDRQVDSYNLEDNYNKTNRLTNTIMQSRAQALYRNYFDNHAISVTTSSGNKQLYITRIQLVSYLPWARTFEIYVKPSLSYGLYPGK</sequence>
<dbReference type="InterPro" id="IPR025394">
    <property type="entry name" value="DUF4127"/>
</dbReference>
<dbReference type="EMBL" id="VSSQ01000012">
    <property type="protein sequence ID" value="MPL60357.1"/>
    <property type="molecule type" value="Genomic_DNA"/>
</dbReference>
<protein>
    <recommendedName>
        <fullName evidence="2">DUF4127 family protein</fullName>
    </recommendedName>
</protein>
<gene>
    <name evidence="1" type="ORF">SDC9_05918</name>
</gene>
<dbReference type="AlphaFoldDB" id="A0A644T1K2"/>
<dbReference type="Pfam" id="PF13552">
    <property type="entry name" value="DUF4127"/>
    <property type="match status" value="1"/>
</dbReference>
<name>A0A644T1K2_9ZZZZ</name>
<accession>A0A644T1K2</accession>
<reference evidence="1" key="1">
    <citation type="submission" date="2019-08" db="EMBL/GenBank/DDBJ databases">
        <authorList>
            <person name="Kucharzyk K."/>
            <person name="Murdoch R.W."/>
            <person name="Higgins S."/>
            <person name="Loffler F."/>
        </authorList>
    </citation>
    <scope>NUCLEOTIDE SEQUENCE</scope>
</reference>
<comment type="caution">
    <text evidence="1">The sequence shown here is derived from an EMBL/GenBank/DDBJ whole genome shotgun (WGS) entry which is preliminary data.</text>
</comment>
<proteinExistence type="predicted"/>
<evidence type="ECO:0008006" key="2">
    <source>
        <dbReference type="Google" id="ProtNLM"/>
    </source>
</evidence>